<dbReference type="EMBL" id="WMZR01000005">
    <property type="protein sequence ID" value="MTS51030.1"/>
    <property type="molecule type" value="Genomic_DNA"/>
</dbReference>
<organism evidence="1 2">
    <name type="scientific">Ruthenibacterium lactatiformans</name>
    <dbReference type="NCBI Taxonomy" id="1550024"/>
    <lineage>
        <taxon>Bacteria</taxon>
        <taxon>Bacillati</taxon>
        <taxon>Bacillota</taxon>
        <taxon>Clostridia</taxon>
        <taxon>Eubacteriales</taxon>
        <taxon>Oscillospiraceae</taxon>
        <taxon>Ruthenibacterium</taxon>
    </lineage>
</organism>
<name>A0A6I3QRP2_9FIRM</name>
<dbReference type="InterPro" id="IPR036388">
    <property type="entry name" value="WH-like_DNA-bd_sf"/>
</dbReference>
<dbReference type="AlphaFoldDB" id="A0A6I3QRP2"/>
<evidence type="ECO:0000313" key="2">
    <source>
        <dbReference type="Proteomes" id="UP000449193"/>
    </source>
</evidence>
<proteinExistence type="predicted"/>
<gene>
    <name evidence="1" type="ORF">GMD52_05700</name>
</gene>
<sequence>MYYLALNRRVLADEISGKEGISKSYAKTLASKLKYVSLLRSFQGNVCAGFELVKPPRRLFFGQPSVVSPSLQSSLLG</sequence>
<accession>A0A6I3QRP2</accession>
<evidence type="ECO:0008006" key="3">
    <source>
        <dbReference type="Google" id="ProtNLM"/>
    </source>
</evidence>
<protein>
    <recommendedName>
        <fullName evidence="3">Rrf2 family transcriptional regulator</fullName>
    </recommendedName>
</protein>
<evidence type="ECO:0000313" key="1">
    <source>
        <dbReference type="EMBL" id="MTS51030.1"/>
    </source>
</evidence>
<comment type="caution">
    <text evidence="1">The sequence shown here is derived from an EMBL/GenBank/DDBJ whole genome shotgun (WGS) entry which is preliminary data.</text>
</comment>
<dbReference type="Gene3D" id="1.10.10.10">
    <property type="entry name" value="Winged helix-like DNA-binding domain superfamily/Winged helix DNA-binding domain"/>
    <property type="match status" value="1"/>
</dbReference>
<reference evidence="1 2" key="1">
    <citation type="journal article" date="2019" name="Nat. Med.">
        <title>A library of human gut bacterial isolates paired with longitudinal multiomics data enables mechanistic microbiome research.</title>
        <authorList>
            <person name="Poyet M."/>
            <person name="Groussin M."/>
            <person name="Gibbons S.M."/>
            <person name="Avila-Pacheco J."/>
            <person name="Jiang X."/>
            <person name="Kearney S.M."/>
            <person name="Perrotta A.R."/>
            <person name="Berdy B."/>
            <person name="Zhao S."/>
            <person name="Lieberman T.D."/>
            <person name="Swanson P.K."/>
            <person name="Smith M."/>
            <person name="Roesemann S."/>
            <person name="Alexander J.E."/>
            <person name="Rich S.A."/>
            <person name="Livny J."/>
            <person name="Vlamakis H."/>
            <person name="Clish C."/>
            <person name="Bullock K."/>
            <person name="Deik A."/>
            <person name="Scott J."/>
            <person name="Pierce K.A."/>
            <person name="Xavier R.J."/>
            <person name="Alm E.J."/>
        </authorList>
    </citation>
    <scope>NUCLEOTIDE SEQUENCE [LARGE SCALE GENOMIC DNA]</scope>
    <source>
        <strain evidence="1 2">BIOML-A7</strain>
    </source>
</reference>
<dbReference type="Proteomes" id="UP000449193">
    <property type="component" value="Unassembled WGS sequence"/>
</dbReference>